<sequence>MILSDRLIIRPPTFGDAKPLHDAINYSLPELIKWMPWAFNPNLKTTEAFIARGIEQWSSNTQTEFPLIIQLKSSNQLIGASGFNENSRLEVPMFEIGYWIATKFSGHGYATEAVNAITQLAFDRYQAARVQICAQVDNIKSTALARRCGYKEEAVLKNFRIDCQTRKPCDEAIYACFSKEQLAFRTPIEYLG</sequence>
<evidence type="ECO:0000313" key="2">
    <source>
        <dbReference type="EMBL" id="STX55560.1"/>
    </source>
</evidence>
<dbReference type="RefSeq" id="WP_115304180.1">
    <property type="nucleotide sequence ID" value="NZ_CAAAHO010000009.1"/>
</dbReference>
<dbReference type="PANTHER" id="PTHR43441:SF3">
    <property type="entry name" value="ACETYLTRANSFERASE"/>
    <property type="match status" value="1"/>
</dbReference>
<dbReference type="GO" id="GO:1990189">
    <property type="term" value="F:protein N-terminal-serine acetyltransferase activity"/>
    <property type="evidence" value="ECO:0007669"/>
    <property type="project" value="TreeGrafter"/>
</dbReference>
<dbReference type="AlphaFoldDB" id="A0A378JQT3"/>
<dbReference type="EMBL" id="UGNV01000003">
    <property type="protein sequence ID" value="STX55560.1"/>
    <property type="molecule type" value="Genomic_DNA"/>
</dbReference>
<proteinExistence type="predicted"/>
<name>A0A378JQT3_9GAMM</name>
<dbReference type="Proteomes" id="UP000254968">
    <property type="component" value="Unassembled WGS sequence"/>
</dbReference>
<dbReference type="Gene3D" id="3.40.630.30">
    <property type="match status" value="1"/>
</dbReference>
<keyword evidence="2" id="KW-0808">Transferase</keyword>
<keyword evidence="2" id="KW-0012">Acyltransferase</keyword>
<dbReference type="PANTHER" id="PTHR43441">
    <property type="entry name" value="RIBOSOMAL-PROTEIN-SERINE ACETYLTRANSFERASE"/>
    <property type="match status" value="1"/>
</dbReference>
<reference evidence="2 3" key="1">
    <citation type="submission" date="2018-06" db="EMBL/GenBank/DDBJ databases">
        <authorList>
            <consortium name="Pathogen Informatics"/>
            <person name="Doyle S."/>
        </authorList>
    </citation>
    <scope>NUCLEOTIDE SEQUENCE [LARGE SCALE GENOMIC DNA]</scope>
    <source>
        <strain evidence="2 3">NCTC13315</strain>
    </source>
</reference>
<keyword evidence="3" id="KW-1185">Reference proteome</keyword>
<accession>A0A378JQT3</accession>
<dbReference type="InterPro" id="IPR000182">
    <property type="entry name" value="GNAT_dom"/>
</dbReference>
<organism evidence="2 3">
    <name type="scientific">Legionella beliardensis</name>
    <dbReference type="NCBI Taxonomy" id="91822"/>
    <lineage>
        <taxon>Bacteria</taxon>
        <taxon>Pseudomonadati</taxon>
        <taxon>Pseudomonadota</taxon>
        <taxon>Gammaproteobacteria</taxon>
        <taxon>Legionellales</taxon>
        <taxon>Legionellaceae</taxon>
        <taxon>Legionella</taxon>
    </lineage>
</organism>
<dbReference type="InterPro" id="IPR016181">
    <property type="entry name" value="Acyl_CoA_acyltransferase"/>
</dbReference>
<dbReference type="Pfam" id="PF13302">
    <property type="entry name" value="Acetyltransf_3"/>
    <property type="match status" value="1"/>
</dbReference>
<dbReference type="SUPFAM" id="SSF55729">
    <property type="entry name" value="Acyl-CoA N-acyltransferases (Nat)"/>
    <property type="match status" value="1"/>
</dbReference>
<gene>
    <name evidence="2" type="primary">ydaF</name>
    <name evidence="2" type="ORF">NCTC13315_02931</name>
</gene>
<dbReference type="InterPro" id="IPR051908">
    <property type="entry name" value="Ribosomal_N-acetyltransferase"/>
</dbReference>
<protein>
    <submittedName>
        <fullName evidence="2">Acetyltransferase</fullName>
        <ecNumber evidence="2">2.3.1.-</ecNumber>
    </submittedName>
</protein>
<evidence type="ECO:0000259" key="1">
    <source>
        <dbReference type="PROSITE" id="PS51186"/>
    </source>
</evidence>
<dbReference type="OrthoDB" id="9784707at2"/>
<feature type="domain" description="N-acetyltransferase" evidence="1">
    <location>
        <begin position="7"/>
        <end position="170"/>
    </location>
</feature>
<dbReference type="GO" id="GO:0005737">
    <property type="term" value="C:cytoplasm"/>
    <property type="evidence" value="ECO:0007669"/>
    <property type="project" value="TreeGrafter"/>
</dbReference>
<evidence type="ECO:0000313" key="3">
    <source>
        <dbReference type="Proteomes" id="UP000254968"/>
    </source>
</evidence>
<dbReference type="GO" id="GO:0008999">
    <property type="term" value="F:protein-N-terminal-alanine acetyltransferase activity"/>
    <property type="evidence" value="ECO:0007669"/>
    <property type="project" value="TreeGrafter"/>
</dbReference>
<dbReference type="EC" id="2.3.1.-" evidence="2"/>
<dbReference type="PROSITE" id="PS51186">
    <property type="entry name" value="GNAT"/>
    <property type="match status" value="1"/>
</dbReference>